<comment type="caution">
    <text evidence="2">The sequence shown here is derived from an EMBL/GenBank/DDBJ whole genome shotgun (WGS) entry which is preliminary data.</text>
</comment>
<accession>A0A2I0J3S9</accession>
<organism evidence="2 3">
    <name type="scientific">Punica granatum</name>
    <name type="common">Pomegranate</name>
    <dbReference type="NCBI Taxonomy" id="22663"/>
    <lineage>
        <taxon>Eukaryota</taxon>
        <taxon>Viridiplantae</taxon>
        <taxon>Streptophyta</taxon>
        <taxon>Embryophyta</taxon>
        <taxon>Tracheophyta</taxon>
        <taxon>Spermatophyta</taxon>
        <taxon>Magnoliopsida</taxon>
        <taxon>eudicotyledons</taxon>
        <taxon>Gunneridae</taxon>
        <taxon>Pentapetalae</taxon>
        <taxon>rosids</taxon>
        <taxon>malvids</taxon>
        <taxon>Myrtales</taxon>
        <taxon>Lythraceae</taxon>
        <taxon>Punica</taxon>
    </lineage>
</organism>
<dbReference type="InterPro" id="IPR029472">
    <property type="entry name" value="Copia-like_N"/>
</dbReference>
<gene>
    <name evidence="2" type="ORF">CRG98_028731</name>
</gene>
<dbReference type="PANTHER" id="PTHR37610:SF40">
    <property type="entry name" value="OS01G0909600 PROTEIN"/>
    <property type="match status" value="1"/>
</dbReference>
<feature type="non-terminal residue" evidence="2">
    <location>
        <position position="94"/>
    </location>
</feature>
<dbReference type="Proteomes" id="UP000233551">
    <property type="component" value="Unassembled WGS sequence"/>
</dbReference>
<dbReference type="PANTHER" id="PTHR37610">
    <property type="entry name" value="CCHC-TYPE DOMAIN-CONTAINING PROTEIN"/>
    <property type="match status" value="1"/>
</dbReference>
<feature type="domain" description="Retrotransposon Copia-like N-terminal" evidence="1">
    <location>
        <begin position="41"/>
        <end position="86"/>
    </location>
</feature>
<evidence type="ECO:0000313" key="2">
    <source>
        <dbReference type="EMBL" id="PKI50879.1"/>
    </source>
</evidence>
<reference evidence="2 3" key="1">
    <citation type="submission" date="2017-11" db="EMBL/GenBank/DDBJ databases">
        <title>De-novo sequencing of pomegranate (Punica granatum L.) genome.</title>
        <authorList>
            <person name="Akparov Z."/>
            <person name="Amiraslanov A."/>
            <person name="Hajiyeva S."/>
            <person name="Abbasov M."/>
            <person name="Kaur K."/>
            <person name="Hamwieh A."/>
            <person name="Solovyev V."/>
            <person name="Salamov A."/>
            <person name="Braich B."/>
            <person name="Kosarev P."/>
            <person name="Mahmoud A."/>
            <person name="Hajiyev E."/>
            <person name="Babayeva S."/>
            <person name="Izzatullayeva V."/>
            <person name="Mammadov A."/>
            <person name="Mammadov A."/>
            <person name="Sharifova S."/>
            <person name="Ojaghi J."/>
            <person name="Eynullazada K."/>
            <person name="Bayramov B."/>
            <person name="Abdulazimova A."/>
            <person name="Shahmuradov I."/>
        </authorList>
    </citation>
    <scope>NUCLEOTIDE SEQUENCE [LARGE SCALE GENOMIC DNA]</scope>
    <source>
        <strain evidence="3">cv. AG2017</strain>
        <tissue evidence="2">Leaf</tissue>
    </source>
</reference>
<name>A0A2I0J3S9_PUNGR</name>
<dbReference type="AlphaFoldDB" id="A0A2I0J3S9"/>
<protein>
    <recommendedName>
        <fullName evidence="1">Retrotransposon Copia-like N-terminal domain-containing protein</fullName>
    </recommendedName>
</protein>
<dbReference type="EMBL" id="PGOL01002076">
    <property type="protein sequence ID" value="PKI50879.1"/>
    <property type="molecule type" value="Genomic_DNA"/>
</dbReference>
<dbReference type="Pfam" id="PF14244">
    <property type="entry name" value="Retrotran_gag_3"/>
    <property type="match status" value="1"/>
</dbReference>
<evidence type="ECO:0000259" key="1">
    <source>
        <dbReference type="Pfam" id="PF14244"/>
    </source>
</evidence>
<sequence length="94" mass="10262">MSDVSDTKKSPRLDINAFRDRKAGDCSGQSMEVPPVYRLASSDSTGAQVIGCALNGDNYLTWSRAMLIALRARNKLAFIDGTLEKPGDDDPLRE</sequence>
<keyword evidence="3" id="KW-1185">Reference proteome</keyword>
<proteinExistence type="predicted"/>
<evidence type="ECO:0000313" key="3">
    <source>
        <dbReference type="Proteomes" id="UP000233551"/>
    </source>
</evidence>